<feature type="transmembrane region" description="Helical" evidence="1">
    <location>
        <begin position="114"/>
        <end position="133"/>
    </location>
</feature>
<dbReference type="EMBL" id="LBVP01000013">
    <property type="protein sequence ID" value="KKQ89472.1"/>
    <property type="molecule type" value="Genomic_DNA"/>
</dbReference>
<name>A0A0G0LEJ3_9BACT</name>
<accession>A0A0G0LEJ3</accession>
<feature type="transmembrane region" description="Helical" evidence="1">
    <location>
        <begin position="290"/>
        <end position="309"/>
    </location>
</feature>
<keyword evidence="1" id="KW-0472">Membrane</keyword>
<feature type="transmembrane region" description="Helical" evidence="1">
    <location>
        <begin position="86"/>
        <end position="107"/>
    </location>
</feature>
<feature type="transmembrane region" description="Helical" evidence="1">
    <location>
        <begin position="12"/>
        <end position="34"/>
    </location>
</feature>
<reference evidence="2 3" key="1">
    <citation type="journal article" date="2015" name="Nature">
        <title>rRNA introns, odd ribosomes, and small enigmatic genomes across a large radiation of phyla.</title>
        <authorList>
            <person name="Brown C.T."/>
            <person name="Hug L.A."/>
            <person name="Thomas B.C."/>
            <person name="Sharon I."/>
            <person name="Castelle C.J."/>
            <person name="Singh A."/>
            <person name="Wilkins M.J."/>
            <person name="Williams K.H."/>
            <person name="Banfield J.F."/>
        </authorList>
    </citation>
    <scope>NUCLEOTIDE SEQUENCE [LARGE SCALE GENOMIC DNA]</scope>
</reference>
<dbReference type="AlphaFoldDB" id="A0A0G0LEJ3"/>
<gene>
    <name evidence="2" type="ORF">UT12_C0013G0015</name>
</gene>
<evidence type="ECO:0000313" key="3">
    <source>
        <dbReference type="Proteomes" id="UP000034893"/>
    </source>
</evidence>
<dbReference type="Proteomes" id="UP000034893">
    <property type="component" value="Unassembled WGS sequence"/>
</dbReference>
<feature type="transmembrane region" description="Helical" evidence="1">
    <location>
        <begin position="167"/>
        <end position="198"/>
    </location>
</feature>
<comment type="caution">
    <text evidence="2">The sequence shown here is derived from an EMBL/GenBank/DDBJ whole genome shotgun (WGS) entry which is preliminary data.</text>
</comment>
<feature type="transmembrane region" description="Helical" evidence="1">
    <location>
        <begin position="210"/>
        <end position="229"/>
    </location>
</feature>
<keyword evidence="1" id="KW-0812">Transmembrane</keyword>
<keyword evidence="1" id="KW-1133">Transmembrane helix</keyword>
<evidence type="ECO:0000256" key="1">
    <source>
        <dbReference type="SAM" id="Phobius"/>
    </source>
</evidence>
<feature type="transmembrane region" description="Helical" evidence="1">
    <location>
        <begin position="342"/>
        <end position="362"/>
    </location>
</feature>
<proteinExistence type="predicted"/>
<feature type="transmembrane region" description="Helical" evidence="1">
    <location>
        <begin position="369"/>
        <end position="388"/>
    </location>
</feature>
<feature type="transmembrane region" description="Helical" evidence="1">
    <location>
        <begin position="139"/>
        <end position="160"/>
    </location>
</feature>
<protein>
    <submittedName>
        <fullName evidence="2">Tetratricopeptide TPR_2 repeat protein</fullName>
    </submittedName>
</protein>
<sequence length="477" mass="56050">MIERLSSKTFAILILIIFFISFALYHSSLNYYFFQDDFFEINISKAQNLGQYLEFFKFRDDIIAYRPISLQNYFFLSLKIFGFDPSGFRVLTFALLFSSAILLIVLVKKITGNIWIGFLSAFFWLTSSIHFMAITWIAAAYNITGTFFWLLTSLLFLKFLERKRIIFYALSLIVFLITIGSFEFSVTWPVIFGFYYFLVLGNSLMKSLKILAPFILVSFIYIILRLFFIKIPQITEYQLSFNQELIKALLWYFLWTFNIPEEFKKQVVNNLIVFNSKFLLEFWPLVVKNFIGAIWIVALGIGLPIFYLLKQRLHLNIRLLTFALFWFVAGISPVLILPNHTFTMYLTLSSMGIYFLIAYLVILSRNSFMVIPILLIWIFTSYTTLSFYKINSWMIEAQKTAREASTNLKRSFPTLPSDSVILYPLNSRWERQTLSGDAAIWAIYHDPTLSIYYNKGELLVDFRKGFNKQVYIYIPND</sequence>
<evidence type="ECO:0000313" key="2">
    <source>
        <dbReference type="EMBL" id="KKQ89472.1"/>
    </source>
</evidence>
<feature type="transmembrane region" description="Helical" evidence="1">
    <location>
        <begin position="316"/>
        <end position="336"/>
    </location>
</feature>
<organism evidence="2 3">
    <name type="scientific">Candidatus Curtissbacteria bacterium GW2011_GWC2_38_9</name>
    <dbReference type="NCBI Taxonomy" id="1618414"/>
    <lineage>
        <taxon>Bacteria</taxon>
        <taxon>Candidatus Curtissiibacteriota</taxon>
    </lineage>
</organism>